<dbReference type="EMBL" id="KL250815">
    <property type="protein sequence ID" value="KGB36818.1"/>
    <property type="molecule type" value="Genomic_DNA"/>
</dbReference>
<evidence type="ECO:0000256" key="2">
    <source>
        <dbReference type="ARBA" id="ARBA00022692"/>
    </source>
</evidence>
<proteinExistence type="predicted"/>
<protein>
    <recommendedName>
        <fullName evidence="6">G-protein coupled receptors family 1 profile domain-containing protein</fullName>
    </recommendedName>
</protein>
<evidence type="ECO:0000256" key="1">
    <source>
        <dbReference type="ARBA" id="ARBA00004370"/>
    </source>
</evidence>
<dbReference type="RefSeq" id="XP_012796580.1">
    <property type="nucleotide sequence ID" value="XM_012941126.1"/>
</dbReference>
<keyword evidence="2 5" id="KW-0812">Transmembrane</keyword>
<feature type="transmembrane region" description="Helical" evidence="5">
    <location>
        <begin position="167"/>
        <end position="188"/>
    </location>
</feature>
<dbReference type="PROSITE" id="PS50262">
    <property type="entry name" value="G_PROTEIN_RECEP_F1_2"/>
    <property type="match status" value="1"/>
</dbReference>
<dbReference type="GeneID" id="24592608"/>
<accession>A0A095C4R8</accession>
<dbReference type="EMBL" id="AMPZ03000002">
    <property type="protein sequence ID" value="KAH9590258.1"/>
    <property type="molecule type" value="Genomic_DNA"/>
</dbReference>
<dbReference type="AlphaFoldDB" id="A0A095C4R8"/>
<gene>
    <name evidence="7" type="ORF">MS3_00003015</name>
    <name evidence="8" type="ORF">MS3_05136</name>
</gene>
<evidence type="ECO:0000313" key="8">
    <source>
        <dbReference type="EMBL" id="KGB36818.1"/>
    </source>
</evidence>
<sequence length="366" mass="42467">MNSSELIFIERPQRIFQDCMLLVQNYTYIQELKCLSSKTIGTIVGYLIPIFSIPCIMINLFIAINVMMKGKKASRQLIYIAGICLSSAIANIMFIWLWQYPSYGLPYTTNGTKFFSFLNISITSCRFHRFMYSFSATLMCNMRVCASFDRCLAIWKPIKLRKFRHHYAWYVYGVVIFISAVLMIPFATEVNWIPTKYGLQCWVLSTNVYIQIHHAFLSNLGPVQTMILIVIDITFAFKFRQQLKKHRTDGIDVTSSKQMHRYLLLFISAVSYNILAATQCIFLLLARLGTVSFIKFESGLAYNISDILWYLNSLREVLDFVIYHRCFHVFSGITSRISKMFPYKSKETISISRDISKISIASAYNY</sequence>
<dbReference type="Proteomes" id="UP000471633">
    <property type="component" value="Unassembled WGS sequence"/>
</dbReference>
<reference evidence="7" key="4">
    <citation type="journal article" date="2022" name="PLoS Pathog.">
        <title>Chromosome-level genome of Schistosoma haematobium underpins genome-wide explorations of molecular variation.</title>
        <authorList>
            <person name="Stroehlein A.J."/>
            <person name="Korhonen P.K."/>
            <person name="Lee V.V."/>
            <person name="Ralph S.A."/>
            <person name="Mentink-Kane M."/>
            <person name="You H."/>
            <person name="McManus D.P."/>
            <person name="Tchuente L.T."/>
            <person name="Stothard J.R."/>
            <person name="Kaur P."/>
            <person name="Dudchenko O."/>
            <person name="Aiden E.L."/>
            <person name="Yang B."/>
            <person name="Yang H."/>
            <person name="Emery A.M."/>
            <person name="Webster B.L."/>
            <person name="Brindley P.J."/>
            <person name="Rollinson D."/>
            <person name="Chang B.C.H."/>
            <person name="Gasser R.B."/>
            <person name="Young N.D."/>
        </authorList>
    </citation>
    <scope>NUCLEOTIDE SEQUENCE</scope>
</reference>
<dbReference type="SUPFAM" id="SSF81321">
    <property type="entry name" value="Family A G protein-coupled receptor-like"/>
    <property type="match status" value="1"/>
</dbReference>
<evidence type="ECO:0000259" key="6">
    <source>
        <dbReference type="PROSITE" id="PS50262"/>
    </source>
</evidence>
<feature type="transmembrane region" description="Helical" evidence="5">
    <location>
        <begin position="43"/>
        <end position="65"/>
    </location>
</feature>
<comment type="subcellular location">
    <subcellularLocation>
        <location evidence="1">Membrane</location>
    </subcellularLocation>
</comment>
<reference evidence="7" key="2">
    <citation type="journal article" date="2019" name="Gigascience">
        <title>High-quality Schistosoma haematobium genome achieved by single-molecule and long-range sequencing.</title>
        <authorList>
            <person name="Stroehlein A.J."/>
            <person name="Korhonen P.K."/>
            <person name="Chong T.M."/>
            <person name="Lim Y.L."/>
            <person name="Chan K.G."/>
            <person name="Webster B."/>
            <person name="Rollinson D."/>
            <person name="Brindley P.J."/>
            <person name="Gasser R.B."/>
            <person name="Young N.D."/>
        </authorList>
    </citation>
    <scope>NUCLEOTIDE SEQUENCE</scope>
</reference>
<dbReference type="InterPro" id="IPR017452">
    <property type="entry name" value="GPCR_Rhodpsn_7TM"/>
</dbReference>
<name>A0A095C4R8_SCHHA</name>
<feature type="transmembrane region" description="Helical" evidence="5">
    <location>
        <begin position="262"/>
        <end position="286"/>
    </location>
</feature>
<dbReference type="Gene3D" id="1.20.1070.10">
    <property type="entry name" value="Rhodopsin 7-helix transmembrane proteins"/>
    <property type="match status" value="1"/>
</dbReference>
<dbReference type="GO" id="GO:0016020">
    <property type="term" value="C:membrane"/>
    <property type="evidence" value="ECO:0007669"/>
    <property type="project" value="UniProtKB-SubCell"/>
</dbReference>
<dbReference type="CTD" id="24592608"/>
<keyword evidence="3 5" id="KW-1133">Transmembrane helix</keyword>
<reference evidence="7" key="3">
    <citation type="submission" date="2021-06" db="EMBL/GenBank/DDBJ databases">
        <title>Chromosome-level genome assembly for S. haematobium.</title>
        <authorList>
            <person name="Stroehlein A.J."/>
        </authorList>
    </citation>
    <scope>NUCLEOTIDE SEQUENCE</scope>
</reference>
<keyword evidence="4 5" id="KW-0472">Membrane</keyword>
<dbReference type="KEGG" id="shx:MS3_00003015"/>
<evidence type="ECO:0000256" key="3">
    <source>
        <dbReference type="ARBA" id="ARBA00022989"/>
    </source>
</evidence>
<feature type="domain" description="G-protein coupled receptors family 1 profile" evidence="6">
    <location>
        <begin position="58"/>
        <end position="323"/>
    </location>
</feature>
<evidence type="ECO:0000313" key="9">
    <source>
        <dbReference type="Proteomes" id="UP000471633"/>
    </source>
</evidence>
<feature type="transmembrane region" description="Helical" evidence="5">
    <location>
        <begin position="77"/>
        <end position="98"/>
    </location>
</feature>
<evidence type="ECO:0000256" key="4">
    <source>
        <dbReference type="ARBA" id="ARBA00023136"/>
    </source>
</evidence>
<organism evidence="8">
    <name type="scientific">Schistosoma haematobium</name>
    <name type="common">Blood fluke</name>
    <dbReference type="NCBI Taxonomy" id="6185"/>
    <lineage>
        <taxon>Eukaryota</taxon>
        <taxon>Metazoa</taxon>
        <taxon>Spiralia</taxon>
        <taxon>Lophotrochozoa</taxon>
        <taxon>Platyhelminthes</taxon>
        <taxon>Trematoda</taxon>
        <taxon>Digenea</taxon>
        <taxon>Strigeidida</taxon>
        <taxon>Schistosomatoidea</taxon>
        <taxon>Schistosomatidae</taxon>
        <taxon>Schistosoma</taxon>
    </lineage>
</organism>
<keyword evidence="9" id="KW-1185">Reference proteome</keyword>
<feature type="transmembrane region" description="Helical" evidence="5">
    <location>
        <begin position="208"/>
        <end position="237"/>
    </location>
</feature>
<reference evidence="8" key="1">
    <citation type="journal article" date="2012" name="Nat. Genet.">
        <title>Whole-genome sequence of Schistosoma haematobium.</title>
        <authorList>
            <person name="Young N.D."/>
            <person name="Jex A.R."/>
            <person name="Li B."/>
            <person name="Liu S."/>
            <person name="Yang L."/>
            <person name="Xiong Z."/>
            <person name="Li Y."/>
            <person name="Cantacessi C."/>
            <person name="Hall R.S."/>
            <person name="Xu X."/>
            <person name="Chen F."/>
            <person name="Wu X."/>
            <person name="Zerlotini A."/>
            <person name="Oliveira G."/>
            <person name="Hofmann A."/>
            <person name="Zhang G."/>
            <person name="Fang X."/>
            <person name="Kang Y."/>
            <person name="Campbell B.E."/>
            <person name="Loukas A."/>
            <person name="Ranganathan S."/>
            <person name="Rollinson D."/>
            <person name="Rinaldi G."/>
            <person name="Brindley P.J."/>
            <person name="Yang H."/>
            <person name="Wang J."/>
            <person name="Wang J."/>
            <person name="Gasser R.B."/>
        </authorList>
    </citation>
    <scope>NUCLEOTIDE SEQUENCE [LARGE SCALE GENOMIC DNA]</scope>
</reference>
<evidence type="ECO:0000313" key="7">
    <source>
        <dbReference type="EMBL" id="KAH9590258.1"/>
    </source>
</evidence>
<evidence type="ECO:0000256" key="5">
    <source>
        <dbReference type="SAM" id="Phobius"/>
    </source>
</evidence>